<feature type="domain" description="J" evidence="3">
    <location>
        <begin position="5"/>
        <end position="73"/>
    </location>
</feature>
<feature type="transmembrane region" description="Helical" evidence="2">
    <location>
        <begin position="111"/>
        <end position="131"/>
    </location>
</feature>
<accession>A0A382AKL4</accession>
<dbReference type="PRINTS" id="PR00625">
    <property type="entry name" value="JDOMAIN"/>
</dbReference>
<evidence type="ECO:0000259" key="3">
    <source>
        <dbReference type="PROSITE" id="PS50076"/>
    </source>
</evidence>
<keyword evidence="2" id="KW-0472">Membrane</keyword>
<keyword evidence="2" id="KW-1133">Transmembrane helix</keyword>
<dbReference type="PROSITE" id="PS50076">
    <property type="entry name" value="DNAJ_2"/>
    <property type="match status" value="1"/>
</dbReference>
<reference evidence="4" key="1">
    <citation type="submission" date="2018-05" db="EMBL/GenBank/DDBJ databases">
        <authorList>
            <person name="Lanie J.A."/>
            <person name="Ng W.-L."/>
            <person name="Kazmierczak K.M."/>
            <person name="Andrzejewski T.M."/>
            <person name="Davidsen T.M."/>
            <person name="Wayne K.J."/>
            <person name="Tettelin H."/>
            <person name="Glass J.I."/>
            <person name="Rusch D."/>
            <person name="Podicherti R."/>
            <person name="Tsui H.-C.T."/>
            <person name="Winkler M.E."/>
        </authorList>
    </citation>
    <scope>NUCLEOTIDE SEQUENCE</scope>
</reference>
<dbReference type="CDD" id="cd06257">
    <property type="entry name" value="DnaJ"/>
    <property type="match status" value="1"/>
</dbReference>
<evidence type="ECO:0000256" key="2">
    <source>
        <dbReference type="SAM" id="Phobius"/>
    </source>
</evidence>
<dbReference type="InterPro" id="IPR036869">
    <property type="entry name" value="J_dom_sf"/>
</dbReference>
<dbReference type="InterPro" id="IPR050817">
    <property type="entry name" value="DjlA_DnaK_co-chaperone"/>
</dbReference>
<name>A0A382AKL4_9ZZZZ</name>
<feature type="region of interest" description="Disordered" evidence="1">
    <location>
        <begin position="68"/>
        <end position="92"/>
    </location>
</feature>
<dbReference type="PANTHER" id="PTHR24074">
    <property type="entry name" value="CO-CHAPERONE PROTEIN DJLA"/>
    <property type="match status" value="1"/>
</dbReference>
<keyword evidence="2" id="KW-0812">Transmembrane</keyword>
<dbReference type="AlphaFoldDB" id="A0A382AKL4"/>
<dbReference type="SUPFAM" id="SSF46565">
    <property type="entry name" value="Chaperone J-domain"/>
    <property type="match status" value="1"/>
</dbReference>
<evidence type="ECO:0000313" key="4">
    <source>
        <dbReference type="EMBL" id="SVB02008.1"/>
    </source>
</evidence>
<gene>
    <name evidence="4" type="ORF">METZ01_LOCUS154862</name>
</gene>
<dbReference type="Pfam" id="PF00226">
    <property type="entry name" value="DnaJ"/>
    <property type="match status" value="1"/>
</dbReference>
<dbReference type="Gene3D" id="1.10.287.110">
    <property type="entry name" value="DnaJ domain"/>
    <property type="match status" value="1"/>
</dbReference>
<dbReference type="SMART" id="SM00271">
    <property type="entry name" value="DnaJ"/>
    <property type="match status" value="1"/>
</dbReference>
<proteinExistence type="predicted"/>
<sequence length="197" mass="20717">MARPDHYATLGVPGTASAEQIRAAYRMRARQLHPDRVVDPAERNRAEVRMSVVNEAWRVLGDQDLRAAYDRDRRPDLPPGSPRTVPSYQPTAPDPFDDVEVPAAVGCALRFGPVLLAVGVLVGLLIVTALASGGGDSPTRLAPGRCVEVGEGLRVVPCALGVPEIVSRGVAGTSCPQGSVAVVLGTRTDQVCVTPHG</sequence>
<dbReference type="InterPro" id="IPR001623">
    <property type="entry name" value="DnaJ_domain"/>
</dbReference>
<evidence type="ECO:0000256" key="1">
    <source>
        <dbReference type="SAM" id="MobiDB-lite"/>
    </source>
</evidence>
<organism evidence="4">
    <name type="scientific">marine metagenome</name>
    <dbReference type="NCBI Taxonomy" id="408172"/>
    <lineage>
        <taxon>unclassified sequences</taxon>
        <taxon>metagenomes</taxon>
        <taxon>ecological metagenomes</taxon>
    </lineage>
</organism>
<protein>
    <recommendedName>
        <fullName evidence="3">J domain-containing protein</fullName>
    </recommendedName>
</protein>
<dbReference type="EMBL" id="UINC01025783">
    <property type="protein sequence ID" value="SVB02008.1"/>
    <property type="molecule type" value="Genomic_DNA"/>
</dbReference>